<protein>
    <submittedName>
        <fullName evidence="1">Large ribosomal subunit protein</fullName>
    </submittedName>
</protein>
<evidence type="ECO:0000313" key="1">
    <source>
        <dbReference type="EMBL" id="KAL1240784.1"/>
    </source>
</evidence>
<sequence>MRDSGLWFILERKPLMEASTWQKASKGQCHLLEFKGKMAMANGTLIRVKGGVVENLAFPALLGVDLLLNSRCSIHLNKLRLTMQGNLGRFHPIIYTEGSNELKAKVGNAAANPLKHLFKSQVMSIRSIYWP</sequence>
<name>A0ABR3KLK7_TRISP</name>
<evidence type="ECO:0000313" key="2">
    <source>
        <dbReference type="Proteomes" id="UP001558632"/>
    </source>
</evidence>
<dbReference type="EMBL" id="JBEUSY010000254">
    <property type="protein sequence ID" value="KAL1240784.1"/>
    <property type="molecule type" value="Genomic_DNA"/>
</dbReference>
<accession>A0ABR3KLK7</accession>
<comment type="caution">
    <text evidence="1">The sequence shown here is derived from an EMBL/GenBank/DDBJ whole genome shotgun (WGS) entry which is preliminary data.</text>
</comment>
<gene>
    <name evidence="1" type="ORF">TSPI_02384</name>
</gene>
<keyword evidence="2" id="KW-1185">Reference proteome</keyword>
<dbReference type="Proteomes" id="UP001558632">
    <property type="component" value="Unassembled WGS sequence"/>
</dbReference>
<organism evidence="1 2">
    <name type="scientific">Trichinella spiralis</name>
    <name type="common">Trichina worm</name>
    <dbReference type="NCBI Taxonomy" id="6334"/>
    <lineage>
        <taxon>Eukaryota</taxon>
        <taxon>Metazoa</taxon>
        <taxon>Ecdysozoa</taxon>
        <taxon>Nematoda</taxon>
        <taxon>Enoplea</taxon>
        <taxon>Dorylaimia</taxon>
        <taxon>Trichinellida</taxon>
        <taxon>Trichinellidae</taxon>
        <taxon>Trichinella</taxon>
    </lineage>
</organism>
<reference evidence="1 2" key="1">
    <citation type="submission" date="2024-07" db="EMBL/GenBank/DDBJ databases">
        <title>Enhanced genomic and transcriptomic resources for Trichinella pseudospiralis and T. spiralis underpin the discovery of pronounced molecular differences between stages and species.</title>
        <authorList>
            <person name="Pasi K.K."/>
            <person name="La Rosa G."/>
            <person name="Gomez-Morales M.A."/>
            <person name="Tosini F."/>
            <person name="Sumanam S."/>
            <person name="Young N.D."/>
            <person name="Chang B.C."/>
            <person name="Robin G.B."/>
        </authorList>
    </citation>
    <scope>NUCLEOTIDE SEQUENCE [LARGE SCALE GENOMIC DNA]</scope>
    <source>
        <strain evidence="1">ISS534</strain>
    </source>
</reference>
<proteinExistence type="predicted"/>